<sequence>MGVPQPCIGGESNPVVNLVMSSKLPMSQVWVGASSSPPTLLTLCSRVKMVPQLNISRVNDTTKLRCIIQPGIWIRRFHIVNVPQFKTAIARKKKGMPDSLRKASMRKFNLVIWTHNSEMSSDSNQAVEGRAHLVHPSLRPSLCECALYPSPPPTLIQGYGCAVKKRCQSALPNDTGEGCPLHWSTQCLSGGPVTAILLRSFATFDGSFPVHRRPHLRANHGGPYVGGAVSDNFATLMVNSLRGAFGHQSREVKAVKTTDSGTDSDADSGADSKA</sequence>
<organism evidence="2 3">
    <name type="scientific">Mycena alexandri</name>
    <dbReference type="NCBI Taxonomy" id="1745969"/>
    <lineage>
        <taxon>Eukaryota</taxon>
        <taxon>Fungi</taxon>
        <taxon>Dikarya</taxon>
        <taxon>Basidiomycota</taxon>
        <taxon>Agaricomycotina</taxon>
        <taxon>Agaricomycetes</taxon>
        <taxon>Agaricomycetidae</taxon>
        <taxon>Agaricales</taxon>
        <taxon>Marasmiineae</taxon>
        <taxon>Mycenaceae</taxon>
        <taxon>Mycena</taxon>
    </lineage>
</organism>
<comment type="caution">
    <text evidence="2">The sequence shown here is derived from an EMBL/GenBank/DDBJ whole genome shotgun (WGS) entry which is preliminary data.</text>
</comment>
<protein>
    <submittedName>
        <fullName evidence="2">Uncharacterized protein</fullName>
    </submittedName>
</protein>
<accession>A0AAD6T4X5</accession>
<gene>
    <name evidence="2" type="ORF">C8F04DRAFT_1178834</name>
</gene>
<feature type="region of interest" description="Disordered" evidence="1">
    <location>
        <begin position="249"/>
        <end position="274"/>
    </location>
</feature>
<reference evidence="2" key="1">
    <citation type="submission" date="2023-03" db="EMBL/GenBank/DDBJ databases">
        <title>Massive genome expansion in bonnet fungi (Mycena s.s.) driven by repeated elements and novel gene families across ecological guilds.</title>
        <authorList>
            <consortium name="Lawrence Berkeley National Laboratory"/>
            <person name="Harder C.B."/>
            <person name="Miyauchi S."/>
            <person name="Viragh M."/>
            <person name="Kuo A."/>
            <person name="Thoen E."/>
            <person name="Andreopoulos B."/>
            <person name="Lu D."/>
            <person name="Skrede I."/>
            <person name="Drula E."/>
            <person name="Henrissat B."/>
            <person name="Morin E."/>
            <person name="Kohler A."/>
            <person name="Barry K."/>
            <person name="LaButti K."/>
            <person name="Morin E."/>
            <person name="Salamov A."/>
            <person name="Lipzen A."/>
            <person name="Mereny Z."/>
            <person name="Hegedus B."/>
            <person name="Baldrian P."/>
            <person name="Stursova M."/>
            <person name="Weitz H."/>
            <person name="Taylor A."/>
            <person name="Grigoriev I.V."/>
            <person name="Nagy L.G."/>
            <person name="Martin F."/>
            <person name="Kauserud H."/>
        </authorList>
    </citation>
    <scope>NUCLEOTIDE SEQUENCE</scope>
    <source>
        <strain evidence="2">CBHHK200</strain>
    </source>
</reference>
<dbReference type="EMBL" id="JARJCM010000027">
    <property type="protein sequence ID" value="KAJ7039285.1"/>
    <property type="molecule type" value="Genomic_DNA"/>
</dbReference>
<dbReference type="AlphaFoldDB" id="A0AAD6T4X5"/>
<evidence type="ECO:0000313" key="3">
    <source>
        <dbReference type="Proteomes" id="UP001218188"/>
    </source>
</evidence>
<dbReference type="Proteomes" id="UP001218188">
    <property type="component" value="Unassembled WGS sequence"/>
</dbReference>
<proteinExistence type="predicted"/>
<name>A0AAD6T4X5_9AGAR</name>
<evidence type="ECO:0000256" key="1">
    <source>
        <dbReference type="SAM" id="MobiDB-lite"/>
    </source>
</evidence>
<evidence type="ECO:0000313" key="2">
    <source>
        <dbReference type="EMBL" id="KAJ7039285.1"/>
    </source>
</evidence>
<keyword evidence="3" id="KW-1185">Reference proteome</keyword>